<sequence length="123" mass="13425">MGDQKSEIDRDEVRRILKILKENYDDFSKDKGTVNDITTNCDITKSDLGNYPAVTGLSMSSSQAYTQIKGQYNSFLQSYQGVIEALESMVGNHEKKEQENTAAANRAMNGSGGSPNTGNTGAY</sequence>
<evidence type="ECO:0000313" key="3">
    <source>
        <dbReference type="Proteomes" id="UP000579250"/>
    </source>
</evidence>
<reference evidence="2 3" key="1">
    <citation type="submission" date="2020-04" db="EMBL/GenBank/DDBJ databases">
        <title>MicrobeNet Type strains.</title>
        <authorList>
            <person name="Nicholson A.C."/>
        </authorList>
    </citation>
    <scope>NUCLEOTIDE SEQUENCE [LARGE SCALE GENOMIC DNA]</scope>
    <source>
        <strain evidence="2 3">ATCC BAA-277</strain>
    </source>
</reference>
<dbReference type="Proteomes" id="UP000579250">
    <property type="component" value="Unassembled WGS sequence"/>
</dbReference>
<organism evidence="2 3">
    <name type="scientific">Actinomadura latina</name>
    <dbReference type="NCBI Taxonomy" id="163603"/>
    <lineage>
        <taxon>Bacteria</taxon>
        <taxon>Bacillati</taxon>
        <taxon>Actinomycetota</taxon>
        <taxon>Actinomycetes</taxon>
        <taxon>Streptosporangiales</taxon>
        <taxon>Thermomonosporaceae</taxon>
        <taxon>Actinomadura</taxon>
    </lineage>
</organism>
<dbReference type="AlphaFoldDB" id="A0A846YWJ9"/>
<protein>
    <submittedName>
        <fullName evidence="2">Uncharacterized protein</fullName>
    </submittedName>
</protein>
<dbReference type="RefSeq" id="WP_067634365.1">
    <property type="nucleotide sequence ID" value="NZ_JAAXPI010000001.1"/>
</dbReference>
<accession>A0A846YWJ9</accession>
<proteinExistence type="predicted"/>
<name>A0A846YWJ9_9ACTN</name>
<evidence type="ECO:0000256" key="1">
    <source>
        <dbReference type="SAM" id="MobiDB-lite"/>
    </source>
</evidence>
<gene>
    <name evidence="2" type="ORF">HGB48_01610</name>
</gene>
<dbReference type="EMBL" id="JAAXPI010000001">
    <property type="protein sequence ID" value="NKZ02463.1"/>
    <property type="molecule type" value="Genomic_DNA"/>
</dbReference>
<evidence type="ECO:0000313" key="2">
    <source>
        <dbReference type="EMBL" id="NKZ02463.1"/>
    </source>
</evidence>
<feature type="region of interest" description="Disordered" evidence="1">
    <location>
        <begin position="92"/>
        <end position="123"/>
    </location>
</feature>
<comment type="caution">
    <text evidence="2">The sequence shown here is derived from an EMBL/GenBank/DDBJ whole genome shotgun (WGS) entry which is preliminary data.</text>
</comment>
<keyword evidence="3" id="KW-1185">Reference proteome</keyword>